<dbReference type="EnsemblPlants" id="OBART02G12760.1">
    <property type="protein sequence ID" value="OBART02G12760.1"/>
    <property type="gene ID" value="OBART02G12760"/>
</dbReference>
<reference evidence="4" key="2">
    <citation type="submission" date="2015-03" db="UniProtKB">
        <authorList>
            <consortium name="EnsemblPlants"/>
        </authorList>
    </citation>
    <scope>IDENTIFICATION</scope>
</reference>
<evidence type="ECO:0000256" key="1">
    <source>
        <dbReference type="ARBA" id="ARBA00010820"/>
    </source>
</evidence>
<sequence>MEFEPETQQSPEINPPQRPKAHAENPAARIRIRISPASSPPPPQNPSGDRGAASSDEEEEEEDSDTDTYAQGFQLRKVGGGDEEGEEVEGDSSESEPEPEPVKKESAKKAKAEAKKKRAAPEPAPSGKAKKAKPEKSSSAAAPEPAPSSGKSKKAAKAEAAKAAAAEPAPSTGKVSKSKLAPEPSPSSKSGKALSRWTTDDEVKILEVLVAHFKSHGTQLNVEGIIAAVGDSLERKSIKYSDMYEKVRRLKQRYEATAKKVEHGGDLPAKEDDLRMYQLSSEIWGKNAKDAGNSSKNKKGQAKKDKVSGDSKEAAKEDKVDEAAIAVNEKGGTLAENKKGKTNKQKTGMETKVGLSKEAALAASPTKGKKKGSHKDKLDEEAKSGTAKVTSTTATDDDDDDDGTLGGSKREKAGKEELDGDTHIVMPKEATTTAARDDGTLVGSKKGKADNGKLDGDTHSVMPKEATAGTQNGGILTGGENHKEKVDKDANVPSIRREYAELQSLYPNLASFVNGIEAQHPCGSTFKRAFEFISDDKACTLESKIKKQKIAEVRMQLRLADTKKEVANALLGLLD</sequence>
<feature type="compositionally biased region" description="Basic and acidic residues" evidence="2">
    <location>
        <begin position="100"/>
        <end position="113"/>
    </location>
</feature>
<feature type="compositionally biased region" description="Low complexity" evidence="2">
    <location>
        <begin position="137"/>
        <end position="150"/>
    </location>
</feature>
<feature type="compositionally biased region" description="Low complexity" evidence="2">
    <location>
        <begin position="161"/>
        <end position="171"/>
    </location>
</feature>
<feature type="region of interest" description="Disordered" evidence="2">
    <location>
        <begin position="1"/>
        <end position="197"/>
    </location>
</feature>
<dbReference type="PANTHER" id="PTHR31662:SF10">
    <property type="entry name" value="OS02G0288200 PROTEIN"/>
    <property type="match status" value="1"/>
</dbReference>
<comment type="similarity">
    <text evidence="1">Belongs to the GeBP family.</text>
</comment>
<feature type="compositionally biased region" description="Basic and acidic residues" evidence="2">
    <location>
        <begin position="447"/>
        <end position="458"/>
    </location>
</feature>
<name>A0A0D3F3T1_9ORYZ</name>
<proteinExistence type="inferred from homology"/>
<protein>
    <recommendedName>
        <fullName evidence="3">Glabrous enhancer-binding protein-like DBD domain-containing protein</fullName>
    </recommendedName>
</protein>
<feature type="compositionally biased region" description="Acidic residues" evidence="2">
    <location>
        <begin position="55"/>
        <end position="66"/>
    </location>
</feature>
<dbReference type="Pfam" id="PF04504">
    <property type="entry name" value="GeBP-like_DBD"/>
    <property type="match status" value="1"/>
</dbReference>
<dbReference type="Proteomes" id="UP000026960">
    <property type="component" value="Chromosome 2"/>
</dbReference>
<dbReference type="PaxDb" id="65489-OBART02G12760.1"/>
<feature type="compositionally biased region" description="Polar residues" evidence="2">
    <location>
        <begin position="1"/>
        <end position="12"/>
    </location>
</feature>
<evidence type="ECO:0000256" key="2">
    <source>
        <dbReference type="SAM" id="MobiDB-lite"/>
    </source>
</evidence>
<dbReference type="Gramene" id="OBART02G12760.1">
    <property type="protein sequence ID" value="OBART02G12760.1"/>
    <property type="gene ID" value="OBART02G12760"/>
</dbReference>
<dbReference type="GO" id="GO:0005634">
    <property type="term" value="C:nucleus"/>
    <property type="evidence" value="ECO:0007669"/>
    <property type="project" value="TreeGrafter"/>
</dbReference>
<feature type="compositionally biased region" description="Low complexity" evidence="2">
    <location>
        <begin position="26"/>
        <end position="37"/>
    </location>
</feature>
<dbReference type="InterPro" id="IPR007592">
    <property type="entry name" value="GEBP"/>
</dbReference>
<evidence type="ECO:0000259" key="3">
    <source>
        <dbReference type="Pfam" id="PF04504"/>
    </source>
</evidence>
<feature type="region of interest" description="Disordered" evidence="2">
    <location>
        <begin position="285"/>
        <end position="488"/>
    </location>
</feature>
<dbReference type="PANTHER" id="PTHR31662">
    <property type="entry name" value="BNAANNG10740D PROTEIN-RELATED"/>
    <property type="match status" value="1"/>
</dbReference>
<feature type="compositionally biased region" description="Acidic residues" evidence="2">
    <location>
        <begin position="81"/>
        <end position="99"/>
    </location>
</feature>
<dbReference type="AlphaFoldDB" id="A0A0D3F3T1"/>
<dbReference type="STRING" id="65489.A0A0D3F3T1"/>
<organism evidence="4">
    <name type="scientific">Oryza barthii</name>
    <dbReference type="NCBI Taxonomy" id="65489"/>
    <lineage>
        <taxon>Eukaryota</taxon>
        <taxon>Viridiplantae</taxon>
        <taxon>Streptophyta</taxon>
        <taxon>Embryophyta</taxon>
        <taxon>Tracheophyta</taxon>
        <taxon>Spermatophyta</taxon>
        <taxon>Magnoliopsida</taxon>
        <taxon>Liliopsida</taxon>
        <taxon>Poales</taxon>
        <taxon>Poaceae</taxon>
        <taxon>BOP clade</taxon>
        <taxon>Oryzoideae</taxon>
        <taxon>Oryzeae</taxon>
        <taxon>Oryzinae</taxon>
        <taxon>Oryza</taxon>
    </lineage>
</organism>
<feature type="compositionally biased region" description="Basic and acidic residues" evidence="2">
    <location>
        <begin position="408"/>
        <end position="422"/>
    </location>
</feature>
<accession>A0A0D3F3T1</accession>
<feature type="domain" description="Glabrous enhancer-binding protein-like DBD" evidence="3">
    <location>
        <begin position="196"/>
        <end position="285"/>
    </location>
</feature>
<dbReference type="eggNOG" id="ENOG502R6HP">
    <property type="taxonomic scope" value="Eukaryota"/>
</dbReference>
<dbReference type="GO" id="GO:0006355">
    <property type="term" value="P:regulation of DNA-templated transcription"/>
    <property type="evidence" value="ECO:0007669"/>
    <property type="project" value="InterPro"/>
</dbReference>
<dbReference type="HOGENOM" id="CLU_039244_0_0_1"/>
<reference evidence="4" key="1">
    <citation type="journal article" date="2009" name="Rice">
        <title>De Novo Next Generation Sequencing of Plant Genomes.</title>
        <authorList>
            <person name="Rounsley S."/>
            <person name="Marri P.R."/>
            <person name="Yu Y."/>
            <person name="He R."/>
            <person name="Sisneros N."/>
            <person name="Goicoechea J.L."/>
            <person name="Lee S.J."/>
            <person name="Angelova A."/>
            <person name="Kudrna D."/>
            <person name="Luo M."/>
            <person name="Affourtit J."/>
            <person name="Desany B."/>
            <person name="Knight J."/>
            <person name="Niazi F."/>
            <person name="Egholm M."/>
            <person name="Wing R.A."/>
        </authorList>
    </citation>
    <scope>NUCLEOTIDE SEQUENCE [LARGE SCALE GENOMIC DNA]</scope>
    <source>
        <strain evidence="4">cv. IRGC 105608</strain>
    </source>
</reference>
<feature type="compositionally biased region" description="Low complexity" evidence="2">
    <location>
        <begin position="384"/>
        <end position="394"/>
    </location>
</feature>
<evidence type="ECO:0000313" key="4">
    <source>
        <dbReference type="EnsemblPlants" id="OBART02G12760.1"/>
    </source>
</evidence>
<dbReference type="InterPro" id="IPR053932">
    <property type="entry name" value="GeBP-like_DBD"/>
</dbReference>
<keyword evidence="5" id="KW-1185">Reference proteome</keyword>
<feature type="compositionally biased region" description="Basic and acidic residues" evidence="2">
    <location>
        <begin position="302"/>
        <end position="322"/>
    </location>
</feature>
<evidence type="ECO:0000313" key="5">
    <source>
        <dbReference type="Proteomes" id="UP000026960"/>
    </source>
</evidence>